<name>A0A0D8YB45_DICVI</name>
<dbReference type="AlphaFoldDB" id="A0A0D8YB45"/>
<dbReference type="EMBL" id="KN716152">
    <property type="protein sequence ID" value="KJH53427.1"/>
    <property type="molecule type" value="Genomic_DNA"/>
</dbReference>
<dbReference type="InterPro" id="IPR002999">
    <property type="entry name" value="Tudor"/>
</dbReference>
<gene>
    <name evidence="2" type="ORF">DICVIV_00365</name>
</gene>
<accession>A0A0D8YB45</accession>
<sequence length="281" mass="31654">MDEERFKESIFHTRTTQQKKYPGERLIASKGREPSAVKCFSQDLPLGIATKVRVVNSPYSCEYEKYGFVFHVVPLDQNLGEEYSALQREMNRFCLKSSSLRAFPTVGQYVLFFRANIAYRAVCNSDLTVYLIDTGEVVPTKLSQLWDISDGFALLPGLVIPCSIFGISWVKSSPFVLDNCRNALKQWSDSYVNGLTATVNKYSGLVNVVQLEAMADGVIENFAVSITAKGLCTRQSYTHNRYSRETLLDIRNSEASRRMPYLSSKNYVEEIIIGLQTVSVA</sequence>
<feature type="domain" description="Tudor" evidence="1">
    <location>
        <begin position="76"/>
        <end position="165"/>
    </location>
</feature>
<dbReference type="Pfam" id="PF00567">
    <property type="entry name" value="TUDOR"/>
    <property type="match status" value="1"/>
</dbReference>
<proteinExistence type="predicted"/>
<dbReference type="STRING" id="29172.A0A0D8YB45"/>
<dbReference type="SUPFAM" id="SSF63748">
    <property type="entry name" value="Tudor/PWWP/MBT"/>
    <property type="match status" value="1"/>
</dbReference>
<reference evidence="2 3" key="1">
    <citation type="submission" date="2013-11" db="EMBL/GenBank/DDBJ databases">
        <title>Draft genome of the bovine lungworm Dictyocaulus viviparus.</title>
        <authorList>
            <person name="Mitreva M."/>
        </authorList>
    </citation>
    <scope>NUCLEOTIDE SEQUENCE [LARGE SCALE GENOMIC DNA]</scope>
    <source>
        <strain evidence="2 3">HannoverDv2000</strain>
    </source>
</reference>
<keyword evidence="3" id="KW-1185">Reference proteome</keyword>
<evidence type="ECO:0000259" key="1">
    <source>
        <dbReference type="Pfam" id="PF00567"/>
    </source>
</evidence>
<organism evidence="2 3">
    <name type="scientific">Dictyocaulus viviparus</name>
    <name type="common">Bovine lungworm</name>
    <dbReference type="NCBI Taxonomy" id="29172"/>
    <lineage>
        <taxon>Eukaryota</taxon>
        <taxon>Metazoa</taxon>
        <taxon>Ecdysozoa</taxon>
        <taxon>Nematoda</taxon>
        <taxon>Chromadorea</taxon>
        <taxon>Rhabditida</taxon>
        <taxon>Rhabditina</taxon>
        <taxon>Rhabditomorpha</taxon>
        <taxon>Strongyloidea</taxon>
        <taxon>Metastrongylidae</taxon>
        <taxon>Dictyocaulus</taxon>
    </lineage>
</organism>
<evidence type="ECO:0000313" key="2">
    <source>
        <dbReference type="EMBL" id="KJH53427.1"/>
    </source>
</evidence>
<dbReference type="OrthoDB" id="5818176at2759"/>
<dbReference type="Gene3D" id="2.30.30.140">
    <property type="match status" value="1"/>
</dbReference>
<protein>
    <submittedName>
        <fullName evidence="2">Tudor domain protein</fullName>
    </submittedName>
</protein>
<evidence type="ECO:0000313" key="3">
    <source>
        <dbReference type="Proteomes" id="UP000053766"/>
    </source>
</evidence>
<dbReference type="Proteomes" id="UP000053766">
    <property type="component" value="Unassembled WGS sequence"/>
</dbReference>
<reference evidence="3" key="2">
    <citation type="journal article" date="2016" name="Sci. Rep.">
        <title>Dictyocaulus viviparus genome, variome and transcriptome elucidate lungworm biology and support future intervention.</title>
        <authorList>
            <person name="McNulty S.N."/>
            <person name="Strube C."/>
            <person name="Rosa B.A."/>
            <person name="Martin J.C."/>
            <person name="Tyagi R."/>
            <person name="Choi Y.J."/>
            <person name="Wang Q."/>
            <person name="Hallsworth Pepin K."/>
            <person name="Zhang X."/>
            <person name="Ozersky P."/>
            <person name="Wilson R.K."/>
            <person name="Sternberg P.W."/>
            <person name="Gasser R.B."/>
            <person name="Mitreva M."/>
        </authorList>
    </citation>
    <scope>NUCLEOTIDE SEQUENCE [LARGE SCALE GENOMIC DNA]</scope>
    <source>
        <strain evidence="3">HannoverDv2000</strain>
    </source>
</reference>